<dbReference type="PROSITE" id="PS51419">
    <property type="entry name" value="RAB"/>
    <property type="match status" value="1"/>
</dbReference>
<sequence>MGQLFSRVFYTLFGTREVRILMLGLDNAGKTTILYKMIEPDSHLKHTPTVGFNLETLKIQGLKMQCWDLGGQDSIRPYWRSYFFNQEAVIFVVDSTDKGRMSTAKQELQAILAEPELQNAVLLVLANKQDLPSAARVSEVSERLGLADLERTWTIMGTSAERGEGLQEAFAWLAERLK</sequence>
<dbReference type="SMART" id="SM00175">
    <property type="entry name" value="RAB"/>
    <property type="match status" value="1"/>
</dbReference>
<feature type="binding site" evidence="5">
    <location>
        <position position="49"/>
    </location>
    <ligand>
        <name>Mg(2+)</name>
        <dbReference type="ChEBI" id="CHEBI:18420"/>
    </ligand>
</feature>
<accession>A0A7J7IPU1</accession>
<evidence type="ECO:0000313" key="7">
    <source>
        <dbReference type="EMBL" id="KAF6005143.1"/>
    </source>
</evidence>
<dbReference type="EMBL" id="VWRR01000001">
    <property type="protein sequence ID" value="KAF6005143.1"/>
    <property type="molecule type" value="Genomic_DNA"/>
</dbReference>
<dbReference type="GO" id="GO:0005525">
    <property type="term" value="F:GTP binding"/>
    <property type="evidence" value="ECO:0007669"/>
    <property type="project" value="UniProtKB-KW"/>
</dbReference>
<evidence type="ECO:0000256" key="4">
    <source>
        <dbReference type="PIRSR" id="PIRSR606689-1"/>
    </source>
</evidence>
<dbReference type="InterPro" id="IPR005225">
    <property type="entry name" value="Small_GTP-bd"/>
</dbReference>
<keyword evidence="5" id="KW-0479">Metal-binding</keyword>
<dbReference type="SMART" id="SM00177">
    <property type="entry name" value="ARF"/>
    <property type="match status" value="1"/>
</dbReference>
<feature type="binding site" evidence="4">
    <location>
        <begin position="127"/>
        <end position="130"/>
    </location>
    <ligand>
        <name>GTP</name>
        <dbReference type="ChEBI" id="CHEBI:37565"/>
    </ligand>
</feature>
<dbReference type="SMART" id="SM00178">
    <property type="entry name" value="SAR"/>
    <property type="match status" value="1"/>
</dbReference>
<dbReference type="AlphaFoldDB" id="A0A7J7IPU1"/>
<feature type="binding site" evidence="4">
    <location>
        <position position="71"/>
    </location>
    <ligand>
        <name>GTP</name>
        <dbReference type="ChEBI" id="CHEBI:37565"/>
    </ligand>
</feature>
<feature type="binding site" evidence="4">
    <location>
        <begin position="24"/>
        <end position="31"/>
    </location>
    <ligand>
        <name>GTP</name>
        <dbReference type="ChEBI" id="CHEBI:37565"/>
    </ligand>
</feature>
<keyword evidence="2 4" id="KW-0547">Nucleotide-binding</keyword>
<gene>
    <name evidence="7" type="primary">ARL1</name>
    <name evidence="7" type="ORF">F1559_001354</name>
</gene>
<dbReference type="PROSITE" id="PS51417">
    <property type="entry name" value="ARF"/>
    <property type="match status" value="1"/>
</dbReference>
<evidence type="ECO:0000256" key="1">
    <source>
        <dbReference type="ARBA" id="ARBA00010290"/>
    </source>
</evidence>
<name>A0A7J7IPU1_9RHOD</name>
<dbReference type="NCBIfam" id="TIGR00231">
    <property type="entry name" value="small_GTP"/>
    <property type="match status" value="1"/>
</dbReference>
<dbReference type="InterPro" id="IPR006689">
    <property type="entry name" value="Small_GTPase_ARF/SAR"/>
</dbReference>
<dbReference type="InterPro" id="IPR027417">
    <property type="entry name" value="P-loop_NTPase"/>
</dbReference>
<keyword evidence="8" id="KW-1185">Reference proteome</keyword>
<keyword evidence="3 4" id="KW-0342">GTP-binding</keyword>
<dbReference type="InterPro" id="IPR024156">
    <property type="entry name" value="Small_GTPase_ARF"/>
</dbReference>
<comment type="similarity">
    <text evidence="1 6">Belongs to the small GTPase superfamily. Arf family.</text>
</comment>
<dbReference type="SUPFAM" id="SSF52540">
    <property type="entry name" value="P-loop containing nucleoside triphosphate hydrolases"/>
    <property type="match status" value="1"/>
</dbReference>
<dbReference type="OrthoDB" id="2011769at2759"/>
<evidence type="ECO:0000313" key="8">
    <source>
        <dbReference type="Proteomes" id="UP000530660"/>
    </source>
</evidence>
<dbReference type="Proteomes" id="UP000530660">
    <property type="component" value="Unassembled WGS sequence"/>
</dbReference>
<dbReference type="FunFam" id="3.40.50.300:FF:001166">
    <property type="entry name" value="ADP-ribosylation factor D"/>
    <property type="match status" value="1"/>
</dbReference>
<dbReference type="PANTHER" id="PTHR11711">
    <property type="entry name" value="ADP RIBOSYLATION FACTOR-RELATED"/>
    <property type="match status" value="1"/>
</dbReference>
<organism evidence="7 8">
    <name type="scientific">Cyanidiococcus yangmingshanensis</name>
    <dbReference type="NCBI Taxonomy" id="2690220"/>
    <lineage>
        <taxon>Eukaryota</taxon>
        <taxon>Rhodophyta</taxon>
        <taxon>Bangiophyceae</taxon>
        <taxon>Cyanidiales</taxon>
        <taxon>Cyanidiaceae</taxon>
        <taxon>Cyanidiococcus</taxon>
    </lineage>
</organism>
<protein>
    <submittedName>
        <fullName evidence="7">Arf GTPase arl1</fullName>
    </submittedName>
</protein>
<proteinExistence type="inferred from homology"/>
<evidence type="ECO:0000256" key="6">
    <source>
        <dbReference type="RuleBase" id="RU003925"/>
    </source>
</evidence>
<evidence type="ECO:0000256" key="5">
    <source>
        <dbReference type="PIRSR" id="PIRSR606689-2"/>
    </source>
</evidence>
<feature type="binding site" evidence="5">
    <location>
        <position position="31"/>
    </location>
    <ligand>
        <name>Mg(2+)</name>
        <dbReference type="ChEBI" id="CHEBI:18420"/>
    </ligand>
</feature>
<dbReference type="PRINTS" id="PR00328">
    <property type="entry name" value="SAR1GTPBP"/>
</dbReference>
<comment type="caution">
    <text evidence="7">The sequence shown here is derived from an EMBL/GenBank/DDBJ whole genome shotgun (WGS) entry which is preliminary data.</text>
</comment>
<evidence type="ECO:0000256" key="2">
    <source>
        <dbReference type="ARBA" id="ARBA00022741"/>
    </source>
</evidence>
<evidence type="ECO:0000256" key="3">
    <source>
        <dbReference type="ARBA" id="ARBA00023134"/>
    </source>
</evidence>
<dbReference type="GO" id="GO:0046872">
    <property type="term" value="F:metal ion binding"/>
    <property type="evidence" value="ECO:0007669"/>
    <property type="project" value="UniProtKB-KW"/>
</dbReference>
<dbReference type="GO" id="GO:0003924">
    <property type="term" value="F:GTPase activity"/>
    <property type="evidence" value="ECO:0007669"/>
    <property type="project" value="InterPro"/>
</dbReference>
<keyword evidence="5" id="KW-0460">Magnesium</keyword>
<reference evidence="7 8" key="1">
    <citation type="journal article" date="2020" name="J. Phycol.">
        <title>Comparative genome analysis reveals Cyanidiococcus gen. nov., a new extremophilic red algal genus sister to Cyanidioschyzon (Cyanidioschyzonaceae, Rhodophyta).</title>
        <authorList>
            <person name="Liu S.-L."/>
            <person name="Chiang Y.-R."/>
            <person name="Yoon H.S."/>
            <person name="Fu H.-Y."/>
        </authorList>
    </citation>
    <scope>NUCLEOTIDE SEQUENCE [LARGE SCALE GENOMIC DNA]</scope>
    <source>
        <strain evidence="7 8">THAL066</strain>
    </source>
</reference>
<dbReference type="Gene3D" id="3.40.50.300">
    <property type="entry name" value="P-loop containing nucleotide triphosphate hydrolases"/>
    <property type="match status" value="1"/>
</dbReference>
<dbReference type="Pfam" id="PF00025">
    <property type="entry name" value="Arf"/>
    <property type="match status" value="1"/>
</dbReference>